<dbReference type="SUPFAM" id="SSF46689">
    <property type="entry name" value="Homeodomain-like"/>
    <property type="match status" value="1"/>
</dbReference>
<evidence type="ECO:0000259" key="4">
    <source>
        <dbReference type="PROSITE" id="PS50977"/>
    </source>
</evidence>
<evidence type="ECO:0000313" key="5">
    <source>
        <dbReference type="EMBL" id="GAA4818992.1"/>
    </source>
</evidence>
<dbReference type="PANTHER" id="PTHR30055">
    <property type="entry name" value="HTH-TYPE TRANSCRIPTIONAL REGULATOR RUTR"/>
    <property type="match status" value="1"/>
</dbReference>
<dbReference type="EMBL" id="BAABKQ010000001">
    <property type="protein sequence ID" value="GAA4818992.1"/>
    <property type="molecule type" value="Genomic_DNA"/>
</dbReference>
<name>A0ABP9D0S7_9ACTN</name>
<feature type="compositionally biased region" description="Low complexity" evidence="3">
    <location>
        <begin position="16"/>
        <end position="27"/>
    </location>
</feature>
<proteinExistence type="predicted"/>
<organism evidence="5 6">
    <name type="scientific">Tomitella cavernea</name>
    <dbReference type="NCBI Taxonomy" id="1387982"/>
    <lineage>
        <taxon>Bacteria</taxon>
        <taxon>Bacillati</taxon>
        <taxon>Actinomycetota</taxon>
        <taxon>Actinomycetes</taxon>
        <taxon>Mycobacteriales</taxon>
        <taxon>Tomitella</taxon>
    </lineage>
</organism>
<sequence length="233" mass="25677">MDTSPEAAGARHPRTAADASTVSAAATEELVPRRRPIQERSKRRFDTLLSASRALLVDVGFESFTCEAAAARAGVPIGTLYQFFANKYVIVCELDRQDLVAVQAELTSFGEEVPSLDWPRLLEKFIDHLAGLWLTDPSRRAVWLAVQATPTTRATAAIHERALAHQVTEVLAPLTPHAREDRRTLIAEVLVHAVYSMLNFSVQDSQDHADAVRELKRMMTAYLISTERAAGTG</sequence>
<keyword evidence="6" id="KW-1185">Reference proteome</keyword>
<gene>
    <name evidence="5" type="ORF">GCM10023353_28060</name>
</gene>
<evidence type="ECO:0000256" key="1">
    <source>
        <dbReference type="ARBA" id="ARBA00023125"/>
    </source>
</evidence>
<feature type="DNA-binding region" description="H-T-H motif" evidence="2">
    <location>
        <begin position="65"/>
        <end position="84"/>
    </location>
</feature>
<dbReference type="InterPro" id="IPR009057">
    <property type="entry name" value="Homeodomain-like_sf"/>
</dbReference>
<accession>A0ABP9D0S7</accession>
<dbReference type="Pfam" id="PF17928">
    <property type="entry name" value="TetR_C_22"/>
    <property type="match status" value="1"/>
</dbReference>
<feature type="region of interest" description="Disordered" evidence="3">
    <location>
        <begin position="1"/>
        <end position="29"/>
    </location>
</feature>
<reference evidence="6" key="1">
    <citation type="journal article" date="2019" name="Int. J. Syst. Evol. Microbiol.">
        <title>The Global Catalogue of Microorganisms (GCM) 10K type strain sequencing project: providing services to taxonomists for standard genome sequencing and annotation.</title>
        <authorList>
            <consortium name="The Broad Institute Genomics Platform"/>
            <consortium name="The Broad Institute Genome Sequencing Center for Infectious Disease"/>
            <person name="Wu L."/>
            <person name="Ma J."/>
        </authorList>
    </citation>
    <scope>NUCLEOTIDE SEQUENCE [LARGE SCALE GENOMIC DNA]</scope>
    <source>
        <strain evidence="6">JCM 18542</strain>
    </source>
</reference>
<dbReference type="Pfam" id="PF00440">
    <property type="entry name" value="TetR_N"/>
    <property type="match status" value="1"/>
</dbReference>
<feature type="domain" description="HTH tetR-type" evidence="4">
    <location>
        <begin position="42"/>
        <end position="102"/>
    </location>
</feature>
<dbReference type="InterPro" id="IPR041674">
    <property type="entry name" value="TetR_C_22"/>
</dbReference>
<dbReference type="InterPro" id="IPR050109">
    <property type="entry name" value="HTH-type_TetR-like_transc_reg"/>
</dbReference>
<protein>
    <submittedName>
        <fullName evidence="5">TetR/AcrR family transcriptional regulator</fullName>
    </submittedName>
</protein>
<comment type="caution">
    <text evidence="5">The sequence shown here is derived from an EMBL/GenBank/DDBJ whole genome shotgun (WGS) entry which is preliminary data.</text>
</comment>
<dbReference type="PRINTS" id="PR00455">
    <property type="entry name" value="HTHTETR"/>
</dbReference>
<dbReference type="Gene3D" id="1.10.357.10">
    <property type="entry name" value="Tetracycline Repressor, domain 2"/>
    <property type="match status" value="1"/>
</dbReference>
<dbReference type="InterPro" id="IPR001647">
    <property type="entry name" value="HTH_TetR"/>
</dbReference>
<evidence type="ECO:0000256" key="3">
    <source>
        <dbReference type="SAM" id="MobiDB-lite"/>
    </source>
</evidence>
<evidence type="ECO:0000256" key="2">
    <source>
        <dbReference type="PROSITE-ProRule" id="PRU00335"/>
    </source>
</evidence>
<dbReference type="PANTHER" id="PTHR30055:SF226">
    <property type="entry name" value="HTH-TYPE TRANSCRIPTIONAL REGULATOR PKSA"/>
    <property type="match status" value="1"/>
</dbReference>
<keyword evidence="1 2" id="KW-0238">DNA-binding</keyword>
<dbReference type="Proteomes" id="UP001500839">
    <property type="component" value="Unassembled WGS sequence"/>
</dbReference>
<evidence type="ECO:0000313" key="6">
    <source>
        <dbReference type="Proteomes" id="UP001500839"/>
    </source>
</evidence>
<dbReference type="PROSITE" id="PS50977">
    <property type="entry name" value="HTH_TETR_2"/>
    <property type="match status" value="1"/>
</dbReference>